<reference evidence="4" key="1">
    <citation type="journal article" date="2019" name="Int. J. Syst. Evol. Microbiol.">
        <title>The Global Catalogue of Microorganisms (GCM) 10K type strain sequencing project: providing services to taxonomists for standard genome sequencing and annotation.</title>
        <authorList>
            <consortium name="The Broad Institute Genomics Platform"/>
            <consortium name="The Broad Institute Genome Sequencing Center for Infectious Disease"/>
            <person name="Wu L."/>
            <person name="Ma J."/>
        </authorList>
    </citation>
    <scope>NUCLEOTIDE SEQUENCE [LARGE SCALE GENOMIC DNA]</scope>
    <source>
        <strain evidence="4">CCUG 56331</strain>
    </source>
</reference>
<evidence type="ECO:0000313" key="3">
    <source>
        <dbReference type="EMBL" id="MFC5540332.1"/>
    </source>
</evidence>
<protein>
    <submittedName>
        <fullName evidence="3">FAD-dependent monooxygenase</fullName>
    </submittedName>
</protein>
<dbReference type="EMBL" id="JBHSNQ010000009">
    <property type="protein sequence ID" value="MFC5540332.1"/>
    <property type="molecule type" value="Genomic_DNA"/>
</dbReference>
<dbReference type="RefSeq" id="WP_390308578.1">
    <property type="nucleotide sequence ID" value="NZ_JBHSNQ010000009.1"/>
</dbReference>
<dbReference type="InterPro" id="IPR050631">
    <property type="entry name" value="PheA/TfdB_FAD_monoxygenase"/>
</dbReference>
<keyword evidence="1" id="KW-0560">Oxidoreductase</keyword>
<evidence type="ECO:0000259" key="2">
    <source>
        <dbReference type="Pfam" id="PF01494"/>
    </source>
</evidence>
<dbReference type="Pfam" id="PF01494">
    <property type="entry name" value="FAD_binding_3"/>
    <property type="match status" value="1"/>
</dbReference>
<keyword evidence="4" id="KW-1185">Reference proteome</keyword>
<dbReference type="Gene3D" id="3.50.50.60">
    <property type="entry name" value="FAD/NAD(P)-binding domain"/>
    <property type="match status" value="1"/>
</dbReference>
<dbReference type="PANTHER" id="PTHR43476">
    <property type="entry name" value="3-(3-HYDROXY-PHENYL)PROPIONATE/3-HYDROXYCINNAMIC ACID HYDROXYLASE"/>
    <property type="match status" value="1"/>
</dbReference>
<dbReference type="PANTHER" id="PTHR43476:SF5">
    <property type="entry name" value="FAD-DEPENDENT MONOOXYGENASE"/>
    <property type="match status" value="1"/>
</dbReference>
<dbReference type="Proteomes" id="UP001595978">
    <property type="component" value="Unassembled WGS sequence"/>
</dbReference>
<dbReference type="InterPro" id="IPR002938">
    <property type="entry name" value="FAD-bd"/>
</dbReference>
<feature type="domain" description="FAD-binding" evidence="2">
    <location>
        <begin position="14"/>
        <end position="307"/>
    </location>
</feature>
<proteinExistence type="predicted"/>
<organism evidence="3 4">
    <name type="scientific">Ureibacillus suwonensis</name>
    <dbReference type="NCBI Taxonomy" id="313007"/>
    <lineage>
        <taxon>Bacteria</taxon>
        <taxon>Bacillati</taxon>
        <taxon>Bacillota</taxon>
        <taxon>Bacilli</taxon>
        <taxon>Bacillales</taxon>
        <taxon>Caryophanaceae</taxon>
        <taxon>Ureibacillus</taxon>
    </lineage>
</organism>
<dbReference type="GO" id="GO:0004497">
    <property type="term" value="F:monooxygenase activity"/>
    <property type="evidence" value="ECO:0007669"/>
    <property type="project" value="UniProtKB-KW"/>
</dbReference>
<evidence type="ECO:0000256" key="1">
    <source>
        <dbReference type="ARBA" id="ARBA00023002"/>
    </source>
</evidence>
<dbReference type="SUPFAM" id="SSF51905">
    <property type="entry name" value="FAD/NAD(P)-binding domain"/>
    <property type="match status" value="1"/>
</dbReference>
<evidence type="ECO:0000313" key="4">
    <source>
        <dbReference type="Proteomes" id="UP001595978"/>
    </source>
</evidence>
<gene>
    <name evidence="3" type="ORF">ACFPOH_00795</name>
</gene>
<accession>A0ABW0R8B4</accession>
<name>A0ABW0R8B4_9BACL</name>
<sequence length="352" mass="40541">MWEQVRQAPFFHFLLAKKGVSVILIEQHKDIAKEFRGEHLNEEGEKVLRKHNLYSKIEKLGLLKMEVVEYWKNGKLFKMIQPEEKIGHLGIHVPQAHLLSVIIDEAGKYENFSLMTSTKVIDLLKDEDGHFIGIKAKKHGEEMNIYSSIIIGADGRYSIVRKKAGIETAIRKHGYDLLWAKVPAPHDWKPSIKMAEIDGYQLALFTQTKGFVQIGWNIEQGSFPKIRKQPLEEFLLKFIQAFPELEETVRKHITSWEDFVLLDVHSNFTEVWKKDNVLLIGDACHTMTPTGAFGLNSALVDADRLAECIEPGNINESKLIQCEKQRKEEVKKLLDLQIEKEKNFANQFIIIE</sequence>
<dbReference type="PRINTS" id="PR00420">
    <property type="entry name" value="RNGMNOXGNASE"/>
</dbReference>
<keyword evidence="3" id="KW-0503">Monooxygenase</keyword>
<dbReference type="InterPro" id="IPR036188">
    <property type="entry name" value="FAD/NAD-bd_sf"/>
</dbReference>
<comment type="caution">
    <text evidence="3">The sequence shown here is derived from an EMBL/GenBank/DDBJ whole genome shotgun (WGS) entry which is preliminary data.</text>
</comment>